<evidence type="ECO:0000313" key="1">
    <source>
        <dbReference type="EMBL" id="MFC0050445.1"/>
    </source>
</evidence>
<keyword evidence="2" id="KW-1185">Reference proteome</keyword>
<comment type="caution">
    <text evidence="1">The sequence shown here is derived from an EMBL/GenBank/DDBJ whole genome shotgun (WGS) entry which is preliminary data.</text>
</comment>
<dbReference type="EMBL" id="JBHLXP010000005">
    <property type="protein sequence ID" value="MFC0050445.1"/>
    <property type="molecule type" value="Genomic_DNA"/>
</dbReference>
<dbReference type="RefSeq" id="WP_377248223.1">
    <property type="nucleotide sequence ID" value="NZ_JBHLXP010000005.1"/>
</dbReference>
<name>A0ABV6BHV5_9GAMM</name>
<dbReference type="InterPro" id="IPR016181">
    <property type="entry name" value="Acyl_CoA_acyltransferase"/>
</dbReference>
<reference evidence="1 2" key="1">
    <citation type="submission" date="2024-09" db="EMBL/GenBank/DDBJ databases">
        <authorList>
            <person name="Sun Q."/>
            <person name="Mori K."/>
        </authorList>
    </citation>
    <scope>NUCLEOTIDE SEQUENCE [LARGE SCALE GENOMIC DNA]</scope>
    <source>
        <strain evidence="1 2">KCTC 23315</strain>
    </source>
</reference>
<proteinExistence type="predicted"/>
<dbReference type="Gene3D" id="3.40.630.30">
    <property type="match status" value="1"/>
</dbReference>
<evidence type="ECO:0000313" key="2">
    <source>
        <dbReference type="Proteomes" id="UP001589813"/>
    </source>
</evidence>
<protein>
    <submittedName>
        <fullName evidence="1">GNAT family N-acetyltransferase</fullName>
    </submittedName>
</protein>
<dbReference type="Proteomes" id="UP001589813">
    <property type="component" value="Unassembled WGS sequence"/>
</dbReference>
<accession>A0ABV6BHV5</accession>
<gene>
    <name evidence="1" type="ORF">ACFFJP_19310</name>
</gene>
<sequence>MNQSTTLDFSKCRIEQLNAEQLRQANSILYSAYHDDPLFMQIFQAEKPDFEARLRAAIREEIATFWDKQQPVLGLFCDEQLLGVACLTEPDAGFQGERLWHWRLKMLLTAGYLSSKQMLDKERKVHDAMPASSYHMLAFIARNPAYHHPEAMGHFLKAIDHWVDQHPGSEGVGVFVTLDKYLQFFHQDQYQVVGQLDFQQVSGKLLFRKRQLLQES</sequence>
<dbReference type="SUPFAM" id="SSF55729">
    <property type="entry name" value="Acyl-CoA N-acyltransferases (Nat)"/>
    <property type="match status" value="1"/>
</dbReference>
<organism evidence="1 2">
    <name type="scientific">Rheinheimera tilapiae</name>
    <dbReference type="NCBI Taxonomy" id="875043"/>
    <lineage>
        <taxon>Bacteria</taxon>
        <taxon>Pseudomonadati</taxon>
        <taxon>Pseudomonadota</taxon>
        <taxon>Gammaproteobacteria</taxon>
        <taxon>Chromatiales</taxon>
        <taxon>Chromatiaceae</taxon>
        <taxon>Rheinheimera</taxon>
    </lineage>
</organism>